<feature type="compositionally biased region" description="Basic residues" evidence="1">
    <location>
        <begin position="114"/>
        <end position="125"/>
    </location>
</feature>
<protein>
    <submittedName>
        <fullName evidence="2">Uncharacterized protein</fullName>
    </submittedName>
</protein>
<gene>
    <name evidence="2" type="ORF">PHLCEN_2v10004</name>
</gene>
<dbReference type="AlphaFoldDB" id="A0A2R6NP89"/>
<accession>A0A2R6NP89</accession>
<keyword evidence="3" id="KW-1185">Reference proteome</keyword>
<feature type="region of interest" description="Disordered" evidence="1">
    <location>
        <begin position="91"/>
        <end position="136"/>
    </location>
</feature>
<dbReference type="OrthoDB" id="270639at2759"/>
<dbReference type="GO" id="GO:0005762">
    <property type="term" value="C:mitochondrial large ribosomal subunit"/>
    <property type="evidence" value="ECO:0007669"/>
    <property type="project" value="TreeGrafter"/>
</dbReference>
<proteinExistence type="predicted"/>
<dbReference type="STRING" id="98765.A0A2R6NP89"/>
<organism evidence="2 3">
    <name type="scientific">Hermanssonia centrifuga</name>
    <dbReference type="NCBI Taxonomy" id="98765"/>
    <lineage>
        <taxon>Eukaryota</taxon>
        <taxon>Fungi</taxon>
        <taxon>Dikarya</taxon>
        <taxon>Basidiomycota</taxon>
        <taxon>Agaricomycotina</taxon>
        <taxon>Agaricomycetes</taxon>
        <taxon>Polyporales</taxon>
        <taxon>Meruliaceae</taxon>
        <taxon>Hermanssonia</taxon>
    </lineage>
</organism>
<evidence type="ECO:0000313" key="2">
    <source>
        <dbReference type="EMBL" id="PSR74260.1"/>
    </source>
</evidence>
<dbReference type="GO" id="GO:0016150">
    <property type="term" value="F:translation release factor activity, codon nonspecific"/>
    <property type="evidence" value="ECO:0007669"/>
    <property type="project" value="TreeGrafter"/>
</dbReference>
<name>A0A2R6NP89_9APHY</name>
<dbReference type="Gene3D" id="3.30.160.20">
    <property type="match status" value="1"/>
</dbReference>
<dbReference type="PANTHER" id="PTHR11075:SF54">
    <property type="entry name" value="LARGE RIBOSOMAL SUBUNIT PROTEIN ML62"/>
    <property type="match status" value="1"/>
</dbReference>
<dbReference type="InterPro" id="IPR052104">
    <property type="entry name" value="Mito_Release_Factor_mL62"/>
</dbReference>
<dbReference type="SUPFAM" id="SSF110916">
    <property type="entry name" value="Peptidyl-tRNA hydrolase domain-like"/>
    <property type="match status" value="1"/>
</dbReference>
<sequence>MSSPPSFITLETPSDTAQARTWVDEFRHQNISKQLVEFTFSRSSGPGGQNVNKVNTKATLRCPLTSEWIPLWARETLKKSLHALVLSASSSQLVNAPSEEQKERVRKLQSADRARRRLDKAKRSSTKSNRGKGGWD</sequence>
<comment type="caution">
    <text evidence="2">The sequence shown here is derived from an EMBL/GenBank/DDBJ whole genome shotgun (WGS) entry which is preliminary data.</text>
</comment>
<reference evidence="2 3" key="1">
    <citation type="submission" date="2018-02" db="EMBL/GenBank/DDBJ databases">
        <title>Genome sequence of the basidiomycete white-rot fungus Phlebia centrifuga.</title>
        <authorList>
            <person name="Granchi Z."/>
            <person name="Peng M."/>
            <person name="de Vries R.P."/>
            <person name="Hilden K."/>
            <person name="Makela M.R."/>
            <person name="Grigoriev I."/>
            <person name="Riley R."/>
        </authorList>
    </citation>
    <scope>NUCLEOTIDE SEQUENCE [LARGE SCALE GENOMIC DNA]</scope>
    <source>
        <strain evidence="2 3">FBCC195</strain>
    </source>
</reference>
<dbReference type="PANTHER" id="PTHR11075">
    <property type="entry name" value="PEPTIDE CHAIN RELEASE FACTOR"/>
    <property type="match status" value="1"/>
</dbReference>
<dbReference type="Proteomes" id="UP000186601">
    <property type="component" value="Unassembled WGS sequence"/>
</dbReference>
<dbReference type="GO" id="GO:0070126">
    <property type="term" value="P:mitochondrial translational termination"/>
    <property type="evidence" value="ECO:0007669"/>
    <property type="project" value="TreeGrafter"/>
</dbReference>
<dbReference type="EMBL" id="MLYV02001008">
    <property type="protein sequence ID" value="PSR74260.1"/>
    <property type="molecule type" value="Genomic_DNA"/>
</dbReference>
<evidence type="ECO:0000313" key="3">
    <source>
        <dbReference type="Proteomes" id="UP000186601"/>
    </source>
</evidence>
<evidence type="ECO:0000256" key="1">
    <source>
        <dbReference type="SAM" id="MobiDB-lite"/>
    </source>
</evidence>
<dbReference type="GO" id="GO:0004045">
    <property type="term" value="F:peptidyl-tRNA hydrolase activity"/>
    <property type="evidence" value="ECO:0007669"/>
    <property type="project" value="TreeGrafter"/>
</dbReference>